<dbReference type="EMBL" id="PDDY01000001">
    <property type="protein sequence ID" value="PEH40903.1"/>
    <property type="molecule type" value="Genomic_DNA"/>
</dbReference>
<dbReference type="SUPFAM" id="SSF88874">
    <property type="entry name" value="Receptor-binding domain of short tail fibre protein gp12"/>
    <property type="match status" value="1"/>
</dbReference>
<dbReference type="InterPro" id="IPR037053">
    <property type="entry name" value="Phage_tail_collar_dom_sf"/>
</dbReference>
<comment type="caution">
    <text evidence="2">The sequence shown here is derived from an EMBL/GenBank/DDBJ whole genome shotgun (WGS) entry which is preliminary data.</text>
</comment>
<name>A0A2A7SBT1_BURGA</name>
<accession>A0A2A7SBT1</accession>
<organism evidence="2 3">
    <name type="scientific">Burkholderia gladioli</name>
    <name type="common">Pseudomonas marginata</name>
    <name type="synonym">Phytomonas marginata</name>
    <dbReference type="NCBI Taxonomy" id="28095"/>
    <lineage>
        <taxon>Bacteria</taxon>
        <taxon>Pseudomonadati</taxon>
        <taxon>Pseudomonadota</taxon>
        <taxon>Betaproteobacteria</taxon>
        <taxon>Burkholderiales</taxon>
        <taxon>Burkholderiaceae</taxon>
        <taxon>Burkholderia</taxon>
    </lineage>
</organism>
<evidence type="ECO:0000313" key="3">
    <source>
        <dbReference type="Proteomes" id="UP000220629"/>
    </source>
</evidence>
<reference evidence="3" key="1">
    <citation type="submission" date="2017-09" db="EMBL/GenBank/DDBJ databases">
        <title>FDA dAtabase for Regulatory Grade micrObial Sequences (FDA-ARGOS): Supporting development and validation of Infectious Disease Dx tests.</title>
        <authorList>
            <person name="Minogue T."/>
            <person name="Wolcott M."/>
            <person name="Wasieloski L."/>
            <person name="Aguilar W."/>
            <person name="Moore D."/>
            <person name="Tallon L."/>
            <person name="Sadzewicz L."/>
            <person name="Ott S."/>
            <person name="Zhao X."/>
            <person name="Nagaraj S."/>
            <person name="Vavikolanu K."/>
            <person name="Aluvathingal J."/>
            <person name="Nadendla S."/>
            <person name="Sichtig H."/>
        </authorList>
    </citation>
    <scope>NUCLEOTIDE SEQUENCE [LARGE SCALE GENOMIC DNA]</scope>
    <source>
        <strain evidence="3">FDAARGOS_390</strain>
    </source>
</reference>
<dbReference type="RefSeq" id="WP_098151354.1">
    <property type="nucleotide sequence ID" value="NZ_CADEXG010000002.1"/>
</dbReference>
<evidence type="ECO:0000313" key="2">
    <source>
        <dbReference type="EMBL" id="PEH40903.1"/>
    </source>
</evidence>
<feature type="domain" description="Phage tail collar" evidence="1">
    <location>
        <begin position="1"/>
        <end position="28"/>
    </location>
</feature>
<dbReference type="AlphaFoldDB" id="A0A2A7SBT1"/>
<protein>
    <recommendedName>
        <fullName evidence="1">Phage tail collar domain-containing protein</fullName>
    </recommendedName>
</protein>
<dbReference type="Gene3D" id="3.90.1340.10">
    <property type="entry name" value="Phage tail collar domain"/>
    <property type="match status" value="1"/>
</dbReference>
<dbReference type="Proteomes" id="UP000220629">
    <property type="component" value="Unassembled WGS sequence"/>
</dbReference>
<sequence length="57" mass="6022">MSAGNVLPAGWLPCDGRTLLIAQHPALFLSSARITAGTARSIIACPFSRAYLRPACH</sequence>
<evidence type="ECO:0000259" key="1">
    <source>
        <dbReference type="Pfam" id="PF07484"/>
    </source>
</evidence>
<proteinExistence type="predicted"/>
<gene>
    <name evidence="2" type="ORF">CRM94_01275</name>
</gene>
<dbReference type="InterPro" id="IPR011083">
    <property type="entry name" value="Phage_tail_collar_dom"/>
</dbReference>
<dbReference type="Pfam" id="PF07484">
    <property type="entry name" value="Collar"/>
    <property type="match status" value="1"/>
</dbReference>